<dbReference type="PANTHER" id="PTHR30246">
    <property type="entry name" value="2-KETO-3-DEOXY-6-PHOSPHOGLUCONATE ALDOLASE"/>
    <property type="match status" value="1"/>
</dbReference>
<keyword evidence="4" id="KW-0456">Lyase</keyword>
<dbReference type="InterPro" id="IPR013785">
    <property type="entry name" value="Aldolase_TIM"/>
</dbReference>
<keyword evidence="7" id="KW-1185">Reference proteome</keyword>
<sequence>MEKQSNMKNQVIDQILKSPVIPVFYDDDVDTCIKVLKSCYAGGIRVFEFVNRGPFAEQNFKILRNYKEEHFPDLKLGIGTIMHGDDADRFIELGTDFLVSPIFSECVAATAKKNEILWIPGCMTPTEIADAQFSGCTFIKLFPGDTLGPGFLKSIKPIFPKLRFMPTGGVDCSEESISKWFDAGVSAVGLGSKLFVKINGEYQFGLISENCSKLLSWAKREKQEVKG</sequence>
<evidence type="ECO:0000256" key="1">
    <source>
        <dbReference type="ARBA" id="ARBA00004761"/>
    </source>
</evidence>
<reference evidence="6" key="1">
    <citation type="journal article" date="2014" name="Int. J. Syst. Evol. Microbiol.">
        <title>Complete genome sequence of Corynebacterium casei LMG S-19264T (=DSM 44701T), isolated from a smear-ripened cheese.</title>
        <authorList>
            <consortium name="US DOE Joint Genome Institute (JGI-PGF)"/>
            <person name="Walter F."/>
            <person name="Albersmeier A."/>
            <person name="Kalinowski J."/>
            <person name="Ruckert C."/>
        </authorList>
    </citation>
    <scope>NUCLEOTIDE SEQUENCE</scope>
    <source>
        <strain evidence="6">CGMCC 1.15966</strain>
    </source>
</reference>
<dbReference type="GO" id="GO:0016829">
    <property type="term" value="F:lyase activity"/>
    <property type="evidence" value="ECO:0007669"/>
    <property type="project" value="UniProtKB-KW"/>
</dbReference>
<dbReference type="AlphaFoldDB" id="A0A8H9FYF8"/>
<dbReference type="Pfam" id="PF01081">
    <property type="entry name" value="Aldolase"/>
    <property type="match status" value="1"/>
</dbReference>
<comment type="caution">
    <text evidence="6">The sequence shown here is derived from an EMBL/GenBank/DDBJ whole genome shotgun (WGS) entry which is preliminary data.</text>
</comment>
<evidence type="ECO:0000256" key="2">
    <source>
        <dbReference type="ARBA" id="ARBA00006906"/>
    </source>
</evidence>
<organism evidence="6 7">
    <name type="scientific">Sphingobacterium cellulitidis</name>
    <dbReference type="NCBI Taxonomy" id="1768011"/>
    <lineage>
        <taxon>Bacteria</taxon>
        <taxon>Pseudomonadati</taxon>
        <taxon>Bacteroidota</taxon>
        <taxon>Sphingobacteriia</taxon>
        <taxon>Sphingobacteriales</taxon>
        <taxon>Sphingobacteriaceae</taxon>
        <taxon>Sphingobacterium</taxon>
    </lineage>
</organism>
<dbReference type="CDD" id="cd00452">
    <property type="entry name" value="KDPG_aldolase"/>
    <property type="match status" value="1"/>
</dbReference>
<gene>
    <name evidence="6" type="ORF">GCM10011516_00890</name>
</gene>
<reference evidence="6" key="2">
    <citation type="submission" date="2020-09" db="EMBL/GenBank/DDBJ databases">
        <authorList>
            <person name="Sun Q."/>
            <person name="Zhou Y."/>
        </authorList>
    </citation>
    <scope>NUCLEOTIDE SEQUENCE</scope>
    <source>
        <strain evidence="6">CGMCC 1.15966</strain>
    </source>
</reference>
<dbReference type="Proteomes" id="UP000614460">
    <property type="component" value="Unassembled WGS sequence"/>
</dbReference>
<proteinExistence type="inferred from homology"/>
<protein>
    <submittedName>
        <fullName evidence="6">Bifunctional 4-hydroxy-2-oxoglutarate aldolase/2-dehydro-3-deoxy-phosphogluconate aldolase</fullName>
    </submittedName>
</protein>
<dbReference type="Gene3D" id="3.20.20.70">
    <property type="entry name" value="Aldolase class I"/>
    <property type="match status" value="1"/>
</dbReference>
<dbReference type="SUPFAM" id="SSF51569">
    <property type="entry name" value="Aldolase"/>
    <property type="match status" value="1"/>
</dbReference>
<dbReference type="InterPro" id="IPR000887">
    <property type="entry name" value="Aldlse_KDPG_KHG"/>
</dbReference>
<evidence type="ECO:0000256" key="5">
    <source>
        <dbReference type="ARBA" id="ARBA00023277"/>
    </source>
</evidence>
<evidence type="ECO:0000313" key="6">
    <source>
        <dbReference type="EMBL" id="GGE06990.1"/>
    </source>
</evidence>
<accession>A0A8H9FYF8</accession>
<comment type="pathway">
    <text evidence="1">Carbohydrate acid metabolism.</text>
</comment>
<evidence type="ECO:0000256" key="4">
    <source>
        <dbReference type="ARBA" id="ARBA00023239"/>
    </source>
</evidence>
<comment type="similarity">
    <text evidence="2">Belongs to the KHG/KDPG aldolase family.</text>
</comment>
<evidence type="ECO:0000313" key="7">
    <source>
        <dbReference type="Proteomes" id="UP000614460"/>
    </source>
</evidence>
<keyword evidence="5" id="KW-0119">Carbohydrate metabolism</keyword>
<comment type="subunit">
    <text evidence="3">Homotrimer.</text>
</comment>
<name>A0A8H9FYF8_9SPHI</name>
<dbReference type="PANTHER" id="PTHR30246:SF1">
    <property type="entry name" value="2-DEHYDRO-3-DEOXY-6-PHOSPHOGALACTONATE ALDOLASE-RELATED"/>
    <property type="match status" value="1"/>
</dbReference>
<dbReference type="EMBL" id="BMKM01000001">
    <property type="protein sequence ID" value="GGE06990.1"/>
    <property type="molecule type" value="Genomic_DNA"/>
</dbReference>
<evidence type="ECO:0000256" key="3">
    <source>
        <dbReference type="ARBA" id="ARBA00011233"/>
    </source>
</evidence>